<feature type="domain" description="DUF2726" evidence="3">
    <location>
        <begin position="44"/>
        <end position="151"/>
    </location>
</feature>
<dbReference type="RefSeq" id="WP_176067682.1">
    <property type="nucleotide sequence ID" value="NZ_JABWMJ010000003.1"/>
</dbReference>
<name>A0A7Y6TW06_9BURK</name>
<evidence type="ECO:0000256" key="2">
    <source>
        <dbReference type="SAM" id="Phobius"/>
    </source>
</evidence>
<feature type="transmembrane region" description="Helical" evidence="2">
    <location>
        <begin position="6"/>
        <end position="25"/>
    </location>
</feature>
<feature type="region of interest" description="Disordered" evidence="1">
    <location>
        <begin position="162"/>
        <end position="188"/>
    </location>
</feature>
<dbReference type="EMBL" id="JABWMJ010000003">
    <property type="protein sequence ID" value="NUZ05585.1"/>
    <property type="molecule type" value="Genomic_DNA"/>
</dbReference>
<feature type="compositionally biased region" description="Basic and acidic residues" evidence="1">
    <location>
        <begin position="274"/>
        <end position="285"/>
    </location>
</feature>
<proteinExistence type="predicted"/>
<accession>A0A7Y6TW06</accession>
<evidence type="ECO:0000313" key="4">
    <source>
        <dbReference type="EMBL" id="NUZ05585.1"/>
    </source>
</evidence>
<evidence type="ECO:0000256" key="1">
    <source>
        <dbReference type="SAM" id="MobiDB-lite"/>
    </source>
</evidence>
<organism evidence="4 5">
    <name type="scientific">Piscinibacter koreensis</name>
    <dbReference type="NCBI Taxonomy" id="2742824"/>
    <lineage>
        <taxon>Bacteria</taxon>
        <taxon>Pseudomonadati</taxon>
        <taxon>Pseudomonadota</taxon>
        <taxon>Betaproteobacteria</taxon>
        <taxon>Burkholderiales</taxon>
        <taxon>Sphaerotilaceae</taxon>
        <taxon>Piscinibacter</taxon>
    </lineage>
</organism>
<evidence type="ECO:0000259" key="3">
    <source>
        <dbReference type="Pfam" id="PF10881"/>
    </source>
</evidence>
<sequence>MEPIPWISAGVAALVAVALAGWLVIAQRRRSAGALPTEWALTPRPVFSVDERRVYRLLREALPHHIVLSKLPLVRFCQPTDPSAVRYWFDLLGGAHVTFAVCSPNGRVLAALDLDAEKNAARRSLQIKQAVLTACRVRYLRCPADNLPSVAELQLLVPSSASAGARSPQPASAPAPDPLSDVRDTLSSTVATRRAERSALWQDSSLFQDSFFAPDSRLEAFGNSDFMPPGDGVAHAPRRGRSVGWREITASDDAGASTIPDALRSPESDAGDDAPEREPEPPRRH</sequence>
<comment type="caution">
    <text evidence="4">The sequence shown here is derived from an EMBL/GenBank/DDBJ whole genome shotgun (WGS) entry which is preliminary data.</text>
</comment>
<keyword evidence="5" id="KW-1185">Reference proteome</keyword>
<reference evidence="4 5" key="1">
    <citation type="submission" date="2020-06" db="EMBL/GenBank/DDBJ databases">
        <title>Schlegella sp. ID0723 isolated from air conditioner.</title>
        <authorList>
            <person name="Kim D.Y."/>
            <person name="Kim D.-U."/>
        </authorList>
    </citation>
    <scope>NUCLEOTIDE SEQUENCE [LARGE SCALE GENOMIC DNA]</scope>
    <source>
        <strain evidence="4 5">ID0723</strain>
    </source>
</reference>
<keyword evidence="2" id="KW-1133">Transmembrane helix</keyword>
<evidence type="ECO:0000313" key="5">
    <source>
        <dbReference type="Proteomes" id="UP000529637"/>
    </source>
</evidence>
<feature type="region of interest" description="Disordered" evidence="1">
    <location>
        <begin position="223"/>
        <end position="285"/>
    </location>
</feature>
<protein>
    <submittedName>
        <fullName evidence="4">DUF2726 domain-containing protein</fullName>
    </submittedName>
</protein>
<dbReference type="Pfam" id="PF10881">
    <property type="entry name" value="DUF2726"/>
    <property type="match status" value="1"/>
</dbReference>
<dbReference type="InterPro" id="IPR024402">
    <property type="entry name" value="DUF2726"/>
</dbReference>
<keyword evidence="2" id="KW-0472">Membrane</keyword>
<gene>
    <name evidence="4" type="ORF">HQN59_07390</name>
</gene>
<dbReference type="Proteomes" id="UP000529637">
    <property type="component" value="Unassembled WGS sequence"/>
</dbReference>
<keyword evidence="2" id="KW-0812">Transmembrane</keyword>
<dbReference type="AlphaFoldDB" id="A0A7Y6TW06"/>